<protein>
    <recommendedName>
        <fullName evidence="8">Permease IIC component</fullName>
    </recommendedName>
</protein>
<accession>A0ABN6SMC0</accession>
<proteinExistence type="predicted"/>
<evidence type="ECO:0000256" key="9">
    <source>
        <dbReference type="SAM" id="Phobius"/>
    </source>
</evidence>
<keyword evidence="4 8" id="KW-0762">Sugar transport</keyword>
<evidence type="ECO:0000259" key="10">
    <source>
        <dbReference type="PROSITE" id="PS51105"/>
    </source>
</evidence>
<organism evidence="11 12">
    <name type="scientific">Lactobacillus xylocopicola</name>
    <dbReference type="NCBI Taxonomy" id="2976676"/>
    <lineage>
        <taxon>Bacteria</taxon>
        <taxon>Bacillati</taxon>
        <taxon>Bacillota</taxon>
        <taxon>Bacilli</taxon>
        <taxon>Lactobacillales</taxon>
        <taxon>Lactobacillaceae</taxon>
        <taxon>Lactobacillus</taxon>
    </lineage>
</organism>
<dbReference type="RefSeq" id="WP_317637102.1">
    <property type="nucleotide sequence ID" value="NZ_AP026803.1"/>
</dbReference>
<keyword evidence="6 9" id="KW-1133">Transmembrane helix</keyword>
<dbReference type="Proteomes" id="UP001321741">
    <property type="component" value="Chromosome"/>
</dbReference>
<dbReference type="InterPro" id="IPR004796">
    <property type="entry name" value="PTS_IIC_cello"/>
</dbReference>
<evidence type="ECO:0000256" key="6">
    <source>
        <dbReference type="ARBA" id="ARBA00022989"/>
    </source>
</evidence>
<feature type="transmembrane region" description="Helical" evidence="9">
    <location>
        <begin position="113"/>
        <end position="132"/>
    </location>
</feature>
<evidence type="ECO:0000313" key="12">
    <source>
        <dbReference type="Proteomes" id="UP001321741"/>
    </source>
</evidence>
<feature type="transmembrane region" description="Helical" evidence="9">
    <location>
        <begin position="408"/>
        <end position="427"/>
    </location>
</feature>
<evidence type="ECO:0000256" key="5">
    <source>
        <dbReference type="ARBA" id="ARBA00022692"/>
    </source>
</evidence>
<evidence type="ECO:0000256" key="3">
    <source>
        <dbReference type="ARBA" id="ARBA00022475"/>
    </source>
</evidence>
<dbReference type="Pfam" id="PF02378">
    <property type="entry name" value="PTS_EIIC"/>
    <property type="match status" value="1"/>
</dbReference>
<feature type="transmembrane region" description="Helical" evidence="9">
    <location>
        <begin position="304"/>
        <end position="324"/>
    </location>
</feature>
<dbReference type="InterPro" id="IPR051088">
    <property type="entry name" value="PTS_Sugar-EIIC/EIIB"/>
</dbReference>
<feature type="transmembrane region" description="Helical" evidence="9">
    <location>
        <begin position="43"/>
        <end position="65"/>
    </location>
</feature>
<dbReference type="PANTHER" id="PTHR33989:SF10">
    <property type="entry name" value="PERMEASE IIC COMPONENT"/>
    <property type="match status" value="1"/>
</dbReference>
<feature type="transmembrane region" description="Helical" evidence="9">
    <location>
        <begin position="196"/>
        <end position="218"/>
    </location>
</feature>
<comment type="function">
    <text evidence="8">The phosphoenolpyruvate-dependent sugar phosphotransferase system (PTS), a major carbohydrate active -transport system, catalyzes the phosphorylation of incoming sugar substrates concomitant with their translocation across the cell membrane.</text>
</comment>
<gene>
    <name evidence="11" type="ORF">KIM322_11190</name>
</gene>
<feature type="transmembrane region" description="Helical" evidence="9">
    <location>
        <begin position="85"/>
        <end position="101"/>
    </location>
</feature>
<evidence type="ECO:0000256" key="1">
    <source>
        <dbReference type="ARBA" id="ARBA00004651"/>
    </source>
</evidence>
<name>A0ABN6SMC0_9LACO</name>
<dbReference type="EMBL" id="AP026803">
    <property type="protein sequence ID" value="BDR60858.1"/>
    <property type="molecule type" value="Genomic_DNA"/>
</dbReference>
<sequence length="443" mass="47700">MNDSTSIQSHPKLQRFLDKFTEVSVKVGNQVHLRSLRDAFATLMPMFILAGVAVLFNNVIFTWIFKGATLAKFQVFGTALTNGTLNIASILIAPMIAYFLAKNKSFDNQISAVAVAISAVFIMLAINVSIIPTGAKKAVDVSGAVLYSQVGTTGMFSGIIIGLLATEIYMKLSKVKALKINLGDQVPPAVGQSFSVLLPSLLTLGLFGIFAGIFAYFNTDLVTLISRLIQEPLRSVNTSLPGFLLIYSTGNFLYTLGIHQTVINGSLLDPLNLVNMNENMAAVAAGKQPTHIINTDFVTVYSQMGGTGLTLALIIAVLIVSHYQPYKDVVKLATVPGIFEINEPIIFGFPIVFNIPMIIPFVLSPVIGSLIGYFATAIGFVKPLSVLVPWTTPPILSGILASAGDWKVVLVQIVILVVCTLFYIPFIKISERVALKQAELAQA</sequence>
<dbReference type="PROSITE" id="PS51105">
    <property type="entry name" value="PTS_EIIC_TYPE_3"/>
    <property type="match status" value="1"/>
</dbReference>
<feature type="transmembrane region" description="Helical" evidence="9">
    <location>
        <begin position="344"/>
        <end position="363"/>
    </location>
</feature>
<dbReference type="PANTHER" id="PTHR33989">
    <property type="match status" value="1"/>
</dbReference>
<feature type="transmembrane region" description="Helical" evidence="9">
    <location>
        <begin position="144"/>
        <end position="166"/>
    </location>
</feature>
<dbReference type="PIRSF" id="PIRSF006351">
    <property type="entry name" value="PTS_EIIC-Cellobiose"/>
    <property type="match status" value="1"/>
</dbReference>
<evidence type="ECO:0000256" key="7">
    <source>
        <dbReference type="ARBA" id="ARBA00023136"/>
    </source>
</evidence>
<keyword evidence="12" id="KW-1185">Reference proteome</keyword>
<dbReference type="InterPro" id="IPR003352">
    <property type="entry name" value="PTS_EIIC"/>
</dbReference>
<keyword evidence="3 8" id="KW-1003">Cell membrane</keyword>
<evidence type="ECO:0000256" key="8">
    <source>
        <dbReference type="PIRNR" id="PIRNR006351"/>
    </source>
</evidence>
<feature type="domain" description="PTS EIIC type-3" evidence="10">
    <location>
        <begin position="16"/>
        <end position="426"/>
    </location>
</feature>
<comment type="subcellular location">
    <subcellularLocation>
        <location evidence="1">Cell membrane</location>
        <topology evidence="1">Multi-pass membrane protein</topology>
    </subcellularLocation>
</comment>
<keyword evidence="2 8" id="KW-0813">Transport</keyword>
<keyword evidence="7 8" id="KW-0472">Membrane</keyword>
<evidence type="ECO:0000256" key="2">
    <source>
        <dbReference type="ARBA" id="ARBA00022448"/>
    </source>
</evidence>
<evidence type="ECO:0000256" key="4">
    <source>
        <dbReference type="ARBA" id="ARBA00022597"/>
    </source>
</evidence>
<dbReference type="InterPro" id="IPR004501">
    <property type="entry name" value="PTS_EIIC_3"/>
</dbReference>
<evidence type="ECO:0000313" key="11">
    <source>
        <dbReference type="EMBL" id="BDR60858.1"/>
    </source>
</evidence>
<feature type="transmembrane region" description="Helical" evidence="9">
    <location>
        <begin position="370"/>
        <end position="388"/>
    </location>
</feature>
<reference evidence="11 12" key="1">
    <citation type="journal article" date="2023" name="Microbiol. Spectr.">
        <title>Symbiosis of Carpenter Bees with Uncharacterized Lactic Acid Bacteria Showing NAD Auxotrophy.</title>
        <authorList>
            <person name="Kawasaki S."/>
            <person name="Ozawa K."/>
            <person name="Mori T."/>
            <person name="Yamamoto A."/>
            <person name="Ito M."/>
            <person name="Ohkuma M."/>
            <person name="Sakamoto M."/>
            <person name="Matsutani M."/>
        </authorList>
    </citation>
    <scope>NUCLEOTIDE SEQUENCE [LARGE SCALE GENOMIC DNA]</scope>
    <source>
        <strain evidence="11 12">Kim32-2</strain>
    </source>
</reference>
<keyword evidence="5 9" id="KW-0812">Transmembrane</keyword>
<dbReference type="NCBIfam" id="TIGR00410">
    <property type="entry name" value="lacE"/>
    <property type="match status" value="1"/>
</dbReference>